<evidence type="ECO:0000256" key="1">
    <source>
        <dbReference type="ARBA" id="ARBA00007884"/>
    </source>
</evidence>
<dbReference type="SUPFAM" id="SSF49785">
    <property type="entry name" value="Galactose-binding domain-like"/>
    <property type="match status" value="1"/>
</dbReference>
<dbReference type="Proteomes" id="UP000054516">
    <property type="component" value="Unassembled WGS sequence"/>
</dbReference>
<dbReference type="InterPro" id="IPR008979">
    <property type="entry name" value="Galactose-bd-like_sf"/>
</dbReference>
<dbReference type="GO" id="GO:0051082">
    <property type="term" value="F:unfolded protein binding"/>
    <property type="evidence" value="ECO:0007669"/>
    <property type="project" value="TreeGrafter"/>
</dbReference>
<organism evidence="3">
    <name type="scientific">Rosellinia necatrix</name>
    <name type="common">White root-rot fungus</name>
    <dbReference type="NCBI Taxonomy" id="77044"/>
    <lineage>
        <taxon>Eukaryota</taxon>
        <taxon>Fungi</taxon>
        <taxon>Dikarya</taxon>
        <taxon>Ascomycota</taxon>
        <taxon>Pezizomycotina</taxon>
        <taxon>Sordariomycetes</taxon>
        <taxon>Xylariomycetidae</taxon>
        <taxon>Xylariales</taxon>
        <taxon>Xylariaceae</taxon>
        <taxon>Rosellinia</taxon>
    </lineage>
</organism>
<gene>
    <name evidence="3" type="ORF">SAMD00023353_2900670</name>
</gene>
<dbReference type="Pfam" id="PF08547">
    <property type="entry name" value="CIA30"/>
    <property type="match status" value="1"/>
</dbReference>
<accession>A0A1W2TJJ6</accession>
<dbReference type="InterPro" id="IPR013857">
    <property type="entry name" value="NADH-UbQ_OxRdtase-assoc_prot30"/>
</dbReference>
<evidence type="ECO:0000259" key="2">
    <source>
        <dbReference type="Pfam" id="PF08547"/>
    </source>
</evidence>
<evidence type="ECO:0000313" key="3">
    <source>
        <dbReference type="EMBL" id="GAP88394.2"/>
    </source>
</evidence>
<dbReference type="OMA" id="IMVRSFF"/>
<dbReference type="InterPro" id="IPR039131">
    <property type="entry name" value="NDUFAF1"/>
</dbReference>
<evidence type="ECO:0000313" key="4">
    <source>
        <dbReference type="Proteomes" id="UP000054516"/>
    </source>
</evidence>
<reference evidence="3" key="1">
    <citation type="submission" date="2016-03" db="EMBL/GenBank/DDBJ databases">
        <title>Draft genome sequence of Rosellinia necatrix.</title>
        <authorList>
            <person name="Kanematsu S."/>
        </authorList>
    </citation>
    <scope>NUCLEOTIDE SEQUENCE [LARGE SCALE GENOMIC DNA]</scope>
    <source>
        <strain evidence="3">W97</strain>
    </source>
</reference>
<dbReference type="PANTHER" id="PTHR13194:SF19">
    <property type="entry name" value="NAD(P)-BINDING ROSSMANN-FOLD SUPERFAMILY PROTEIN"/>
    <property type="match status" value="1"/>
</dbReference>
<comment type="similarity">
    <text evidence="1">Belongs to the CIA30 family.</text>
</comment>
<dbReference type="OrthoDB" id="426386at2759"/>
<dbReference type="AlphaFoldDB" id="A0A1W2TJJ6"/>
<name>A0A1W2TJJ6_ROSNE</name>
<dbReference type="STRING" id="77044.A0A1W2TJJ6"/>
<dbReference type="EMBL" id="DF977474">
    <property type="protein sequence ID" value="GAP88394.2"/>
    <property type="molecule type" value="Genomic_DNA"/>
</dbReference>
<dbReference type="GO" id="GO:0010257">
    <property type="term" value="P:NADH dehydrogenase complex assembly"/>
    <property type="evidence" value="ECO:0007669"/>
    <property type="project" value="TreeGrafter"/>
</dbReference>
<feature type="domain" description="NADH:ubiquinone oxidoreductase intermediate-associated protein 30" evidence="2">
    <location>
        <begin position="20"/>
        <end position="178"/>
    </location>
</feature>
<proteinExistence type="inferred from homology"/>
<protein>
    <submittedName>
        <fullName evidence="3">Putative complex I intermediate-associated protein 30</fullName>
    </submittedName>
</protein>
<sequence length="194" mass="21646">MEHPKPTIMYLFGGDNPWLVESWVTSDDRVRGGKSESHLSYTSGSRDTTRFHGVLDITALGGAGFASQRSPDLQQWDLSDFDGLRLAIGGGDGRRYTLCVKDEILPKRPDGREKSTVSWEYNFAGNRDELVVPWRDLKPTYRGNPVPGAGSLNLSNIKRISIMMRSFFGDQHGPFDVELGYIAAARFQEPPKVP</sequence>
<dbReference type="PANTHER" id="PTHR13194">
    <property type="entry name" value="COMPLEX I INTERMEDIATE-ASSOCIATED PROTEIN 30"/>
    <property type="match status" value="1"/>
</dbReference>
<keyword evidence="4" id="KW-1185">Reference proteome</keyword>